<dbReference type="InterPro" id="IPR008978">
    <property type="entry name" value="HSP20-like_chaperone"/>
</dbReference>
<feature type="compositionally biased region" description="Acidic residues" evidence="4">
    <location>
        <begin position="365"/>
        <end position="374"/>
    </location>
</feature>
<dbReference type="FunCoup" id="A0A3P9A227">
    <property type="interactions" value="1244"/>
</dbReference>
<keyword evidence="1" id="KW-0479">Metal-binding</keyword>
<dbReference type="Pfam" id="PF04968">
    <property type="entry name" value="CHORD"/>
    <property type="match status" value="2"/>
</dbReference>
<dbReference type="InterPro" id="IPR007051">
    <property type="entry name" value="CHORD_dom"/>
</dbReference>
<dbReference type="PROSITE" id="PS51401">
    <property type="entry name" value="CHORD"/>
    <property type="match status" value="2"/>
</dbReference>
<dbReference type="PANTHER" id="PTHR46983:SF2">
    <property type="entry name" value="INTEGRIN SUBUNIT BETA 1 BINDING PROTEIN 2"/>
    <property type="match status" value="1"/>
</dbReference>
<reference evidence="7" key="4">
    <citation type="submission" date="2025-09" db="UniProtKB">
        <authorList>
            <consortium name="Ensembl"/>
        </authorList>
    </citation>
    <scope>IDENTIFICATION</scope>
</reference>
<dbReference type="FunFam" id="4.10.1130.20:FF:000001">
    <property type="entry name" value="Cysteine and histidine-rich domain-containing protein 1"/>
    <property type="match status" value="1"/>
</dbReference>
<sequence length="374" mass="42615">MALLCYNKGCGEKFDAEKNKDDACLHHPGVPIFHDALKGWSCCKKRTTDFSEFLAIKGCTRGRHSNEKPQEPLQPAVTTDKNGVKSNREEIIYQGPKSAEAMQKERPSSDEEKTKLELKVSPSLIQILEKLDITSKEELKKKESAVVMQGTRCKNTGCKIQYQGPETNLETCRHHPGAPVFHEGYKYWSCCCVKTTDFNAFLDQKGCTEGKHRWVQKLNNKKVACRHDWYQTASKVFVTIYAKNSIPELSYVEANRTVLTCHIQFEDNKIFHKDFHLWGVADVANSVVNMVPTKVEVSLHKSDAVAWGKLEDPKFKPEAEPQEEDLDYTDEADDPSQWDRDIDDDDISDSDEEWEKAQVVQNPPVDEDMPVLET</sequence>
<evidence type="ECO:0000256" key="3">
    <source>
        <dbReference type="ARBA" id="ARBA00022833"/>
    </source>
</evidence>
<dbReference type="Gene3D" id="4.10.1130.20">
    <property type="match status" value="2"/>
</dbReference>
<reference evidence="7" key="2">
    <citation type="submission" date="2020-02" db="EMBL/GenBank/DDBJ databases">
        <title>Esox lucius (northern pike) genome, fEsoLuc1, primary haplotype.</title>
        <authorList>
            <person name="Myers G."/>
            <person name="Karagic N."/>
            <person name="Meyer A."/>
            <person name="Pippel M."/>
            <person name="Reichard M."/>
            <person name="Winkler S."/>
            <person name="Tracey A."/>
            <person name="Sims Y."/>
            <person name="Howe K."/>
            <person name="Rhie A."/>
            <person name="Formenti G."/>
            <person name="Durbin R."/>
            <person name="Fedrigo O."/>
            <person name="Jarvis E.D."/>
        </authorList>
    </citation>
    <scope>NUCLEOTIDE SEQUENCE [LARGE SCALE GENOMIC DNA]</scope>
</reference>
<dbReference type="Pfam" id="PF04969">
    <property type="entry name" value="CS"/>
    <property type="match status" value="1"/>
</dbReference>
<dbReference type="Gene3D" id="2.60.40.790">
    <property type="match status" value="1"/>
</dbReference>
<feature type="domain" description="CHORD" evidence="6">
    <location>
        <begin position="153"/>
        <end position="212"/>
    </location>
</feature>
<dbReference type="CDD" id="cd06488">
    <property type="entry name" value="p23_melusin_like"/>
    <property type="match status" value="1"/>
</dbReference>
<dbReference type="SUPFAM" id="SSF49764">
    <property type="entry name" value="HSP20-like chaperones"/>
    <property type="match status" value="1"/>
</dbReference>
<feature type="domain" description="CHORD" evidence="6">
    <location>
        <begin position="5"/>
        <end position="64"/>
    </location>
</feature>
<evidence type="ECO:0000256" key="1">
    <source>
        <dbReference type="ARBA" id="ARBA00022723"/>
    </source>
</evidence>
<evidence type="ECO:0000313" key="7">
    <source>
        <dbReference type="Ensembl" id="ENSELUP00000035215.2"/>
    </source>
</evidence>
<dbReference type="OrthoDB" id="10261079at2759"/>
<dbReference type="InterPro" id="IPR007052">
    <property type="entry name" value="CS_dom"/>
</dbReference>
<evidence type="ECO:0000259" key="6">
    <source>
        <dbReference type="PROSITE" id="PS51401"/>
    </source>
</evidence>
<evidence type="ECO:0008006" key="9">
    <source>
        <dbReference type="Google" id="ProtNLM"/>
    </source>
</evidence>
<dbReference type="Proteomes" id="UP000265140">
    <property type="component" value="Chromosome 24"/>
</dbReference>
<evidence type="ECO:0000259" key="5">
    <source>
        <dbReference type="PROSITE" id="PS51203"/>
    </source>
</evidence>
<feature type="region of interest" description="Disordered" evidence="4">
    <location>
        <begin position="94"/>
        <end position="115"/>
    </location>
</feature>
<dbReference type="Ensembl" id="ENSELUT00000038749.3">
    <property type="protein sequence ID" value="ENSELUP00000035215.2"/>
    <property type="gene ID" value="ENSELUG00000014106.3"/>
</dbReference>
<dbReference type="GeneID" id="105028227"/>
<feature type="compositionally biased region" description="Basic and acidic residues" evidence="4">
    <location>
        <begin position="102"/>
        <end position="115"/>
    </location>
</feature>
<dbReference type="OMA" id="KHRWVAK"/>
<dbReference type="PANTHER" id="PTHR46983">
    <property type="entry name" value="CYSTEINE AND HISTIDINE-RICH DOMAIN-CONTAINING PROTEIN 1"/>
    <property type="match status" value="1"/>
</dbReference>
<dbReference type="GO" id="GO:0046872">
    <property type="term" value="F:metal ion binding"/>
    <property type="evidence" value="ECO:0007669"/>
    <property type="project" value="UniProtKB-KW"/>
</dbReference>
<keyword evidence="8" id="KW-1185">Reference proteome</keyword>
<dbReference type="STRING" id="8010.ENSELUP00000035215"/>
<dbReference type="InParanoid" id="A0A3P9A227"/>
<feature type="region of interest" description="Disordered" evidence="4">
    <location>
        <begin position="311"/>
        <end position="374"/>
    </location>
</feature>
<dbReference type="GeneTree" id="ENSGT00940000159429"/>
<dbReference type="AlphaFoldDB" id="A0A3P9A227"/>
<dbReference type="PROSITE" id="PS51203">
    <property type="entry name" value="CS"/>
    <property type="match status" value="1"/>
</dbReference>
<name>A0A3P9A227_ESOLU</name>
<reference evidence="7" key="3">
    <citation type="submission" date="2025-08" db="UniProtKB">
        <authorList>
            <consortium name="Ensembl"/>
        </authorList>
    </citation>
    <scope>IDENTIFICATION</scope>
</reference>
<dbReference type="InterPro" id="IPR039790">
    <property type="entry name" value="CHRD1"/>
</dbReference>
<feature type="domain" description="CS" evidence="5">
    <location>
        <begin position="222"/>
        <end position="311"/>
    </location>
</feature>
<accession>A0A3P9A227</accession>
<reference evidence="8" key="1">
    <citation type="journal article" date="2014" name="PLoS ONE">
        <title>The genome and linkage map of the northern pike (Esox lucius): conserved synteny revealed between the salmonid sister group and the Neoteleostei.</title>
        <authorList>
            <person name="Rondeau E.B."/>
            <person name="Minkley D.R."/>
            <person name="Leong J.S."/>
            <person name="Messmer A.M."/>
            <person name="Jantzen J.R."/>
            <person name="von Schalburg K.R."/>
            <person name="Lemon C."/>
            <person name="Bird N.H."/>
            <person name="Koop B.F."/>
        </authorList>
    </citation>
    <scope>NUCLEOTIDE SEQUENCE</scope>
</reference>
<dbReference type="RefSeq" id="XP_010899113.2">
    <property type="nucleotide sequence ID" value="XM_010900811.5"/>
</dbReference>
<evidence type="ECO:0000256" key="2">
    <source>
        <dbReference type="ARBA" id="ARBA00022737"/>
    </source>
</evidence>
<feature type="compositionally biased region" description="Acidic residues" evidence="4">
    <location>
        <begin position="320"/>
        <end position="354"/>
    </location>
</feature>
<keyword evidence="3" id="KW-0862">Zinc</keyword>
<dbReference type="Bgee" id="ENSELUG00000014106">
    <property type="expression patterns" value="Expressed in heart and 11 other cell types or tissues"/>
</dbReference>
<protein>
    <recommendedName>
        <fullName evidence="9">Cysteine and histidine-rich domain-containing protein 1</fullName>
    </recommendedName>
</protein>
<evidence type="ECO:0000256" key="4">
    <source>
        <dbReference type="SAM" id="MobiDB-lite"/>
    </source>
</evidence>
<organism evidence="7 8">
    <name type="scientific">Esox lucius</name>
    <name type="common">Northern pike</name>
    <dbReference type="NCBI Taxonomy" id="8010"/>
    <lineage>
        <taxon>Eukaryota</taxon>
        <taxon>Metazoa</taxon>
        <taxon>Chordata</taxon>
        <taxon>Craniata</taxon>
        <taxon>Vertebrata</taxon>
        <taxon>Euteleostomi</taxon>
        <taxon>Actinopterygii</taxon>
        <taxon>Neopterygii</taxon>
        <taxon>Teleostei</taxon>
        <taxon>Protacanthopterygii</taxon>
        <taxon>Esociformes</taxon>
        <taxon>Esocidae</taxon>
        <taxon>Esox</taxon>
    </lineage>
</organism>
<keyword evidence="2" id="KW-0677">Repeat</keyword>
<evidence type="ECO:0000313" key="8">
    <source>
        <dbReference type="Proteomes" id="UP000265140"/>
    </source>
</evidence>
<proteinExistence type="predicted"/>